<dbReference type="SUPFAM" id="SSF46548">
    <property type="entry name" value="alpha-helical ferredoxin"/>
    <property type="match status" value="1"/>
</dbReference>
<keyword evidence="4" id="KW-0274">FAD</keyword>
<dbReference type="InterPro" id="IPR009051">
    <property type="entry name" value="Helical_ferredxn"/>
</dbReference>
<dbReference type="Gene3D" id="3.30.70.2740">
    <property type="match status" value="1"/>
</dbReference>
<organism evidence="9 10">
    <name type="scientific">Mesonia profundi</name>
    <dbReference type="NCBI Taxonomy" id="3070998"/>
    <lineage>
        <taxon>Bacteria</taxon>
        <taxon>Pseudomonadati</taxon>
        <taxon>Bacteroidota</taxon>
        <taxon>Flavobacteriia</taxon>
        <taxon>Flavobacteriales</taxon>
        <taxon>Flavobacteriaceae</taxon>
        <taxon>Mesonia</taxon>
    </lineage>
</organism>
<evidence type="ECO:0000313" key="10">
    <source>
        <dbReference type="Proteomes" id="UP001230915"/>
    </source>
</evidence>
<dbReference type="PANTHER" id="PTHR11748">
    <property type="entry name" value="D-LACTATE DEHYDROGENASE"/>
    <property type="match status" value="1"/>
</dbReference>
<comment type="caution">
    <text evidence="9">The sequence shown here is derived from an EMBL/GenBank/DDBJ whole genome shotgun (WGS) entry which is preliminary data.</text>
</comment>
<dbReference type="RefSeq" id="WP_308863987.1">
    <property type="nucleotide sequence ID" value="NZ_JAVHUL010000014.1"/>
</dbReference>
<dbReference type="Gene3D" id="3.30.465.10">
    <property type="match status" value="1"/>
</dbReference>
<dbReference type="EMBL" id="JAVHUL010000014">
    <property type="protein sequence ID" value="MDQ7917277.1"/>
    <property type="molecule type" value="Genomic_DNA"/>
</dbReference>
<dbReference type="Proteomes" id="UP001230915">
    <property type="component" value="Unassembled WGS sequence"/>
</dbReference>
<dbReference type="PROSITE" id="PS51387">
    <property type="entry name" value="FAD_PCMH"/>
    <property type="match status" value="1"/>
</dbReference>
<dbReference type="InterPro" id="IPR036318">
    <property type="entry name" value="FAD-bd_PCMH-like_sf"/>
</dbReference>
<keyword evidence="10" id="KW-1185">Reference proteome</keyword>
<dbReference type="Pfam" id="PF13534">
    <property type="entry name" value="Fer4_17"/>
    <property type="match status" value="1"/>
</dbReference>
<keyword evidence="6" id="KW-0408">Iron</keyword>
<dbReference type="InterPro" id="IPR016171">
    <property type="entry name" value="Vanillyl_alc_oxidase_C-sub2"/>
</dbReference>
<keyword evidence="3" id="KW-0479">Metal-binding</keyword>
<proteinExistence type="predicted"/>
<dbReference type="PANTHER" id="PTHR11748:SF119">
    <property type="entry name" value="D-2-HYDROXYGLUTARATE DEHYDROGENASE"/>
    <property type="match status" value="1"/>
</dbReference>
<gene>
    <name evidence="9" type="ORF">RBU60_06790</name>
</gene>
<dbReference type="Pfam" id="PF01565">
    <property type="entry name" value="FAD_binding_4"/>
    <property type="match status" value="1"/>
</dbReference>
<feature type="domain" description="FAD-binding PCMH-type" evidence="8">
    <location>
        <begin position="34"/>
        <end position="273"/>
    </location>
</feature>
<keyword evidence="2" id="KW-0285">Flavoprotein</keyword>
<evidence type="ECO:0000256" key="6">
    <source>
        <dbReference type="ARBA" id="ARBA00023004"/>
    </source>
</evidence>
<evidence type="ECO:0000256" key="4">
    <source>
        <dbReference type="ARBA" id="ARBA00022827"/>
    </source>
</evidence>
<sequence>MNLSLIESLKQQIQGELFIDDTYKKLYATDASVYRKLPMGVVIPKTVEDLQHIIAFAGKHNLGLIPRAAGTSLAGQCVGEGLVVDISKYLNSVIEFNEAERSVTVEPGIIRDDLNRYLAPHGLFFGPNTSTSNRCTLGGMVGNNSSGTTSIQYGVTRDKVLEMEVILSDGSIATFGSLNAEEFQRKLEQDDFEGDIYKKFYQMLLPKEVQEEIREQFPLPEIHRRNTGYALDALIDTEIFSSSTKTFNFCKLLCGCEGTLAFTTKIKLELDPLPPKESAMIAAHFYSIEDCLEAVAPVMEEDLFTCEMMDKVILDCTQDSLKYKENRFFIEGDPIGILMLELKADQPEALQQKIKTLEHILQTKSKSYANKILYGEEIHLALELRKAGLGLLGNLKGDKKAVACIEDTAVALKDLSNYINEFTQLMKGFDQKAVYYAHAGAGELHLRPILNLKKSEDVVLFKEITHQVALLVKKYKGSFSGEHGDGRVRASFIEMLVGAKNYQLFKETKTIFDPQNIFNPGKIVEALPMETDLRYETDRKEHQIKTLMNFEGTQGFLRAVENCNGSGDCRKSVAAGGTMCPSYRATKNEKDTTRGRANMLRELMTQPHSKDRFNDKSTKEVLDLCISCKGCKSECPSNVDMAAYKAEFLYQYHQHNSHSFRDRLFAENYTWNKRGRFSTSLTNALFTNTLSSKLIKKSLGIAPKRSLPILSKKSLRKSIRENPDLLSAKAKPINKVYLFIDEFTDQLDTPIGLDAIEVLTHLGYEIKVVAHEESGRAQVSKGFLVQAKQLANKNIEIFEALVSEESPLIGIEPSAILSFRDEYLRLANAPAKAKKLAKHVFLIEEFLSEEIKKGNITSAQFENTQQTIKIHGHCHQKALSTIKPTFDILNLPENYKVTIISSGCCGMAGSFGYEKEHYEVSMQIGNQSLFPAVKRAAKETIIAANGTSCRHQIYDGTQKKSMHPISILKNALIKAKI</sequence>
<dbReference type="InterPro" id="IPR016164">
    <property type="entry name" value="FAD-linked_Oxase-like_C"/>
</dbReference>
<evidence type="ECO:0000313" key="9">
    <source>
        <dbReference type="EMBL" id="MDQ7917277.1"/>
    </source>
</evidence>
<dbReference type="PROSITE" id="PS00198">
    <property type="entry name" value="4FE4S_FER_1"/>
    <property type="match status" value="1"/>
</dbReference>
<evidence type="ECO:0000256" key="1">
    <source>
        <dbReference type="ARBA" id="ARBA00001974"/>
    </source>
</evidence>
<dbReference type="SUPFAM" id="SSF56176">
    <property type="entry name" value="FAD-binding/transporter-associated domain-like"/>
    <property type="match status" value="1"/>
</dbReference>
<evidence type="ECO:0000256" key="2">
    <source>
        <dbReference type="ARBA" id="ARBA00022630"/>
    </source>
</evidence>
<evidence type="ECO:0000256" key="7">
    <source>
        <dbReference type="ARBA" id="ARBA00023014"/>
    </source>
</evidence>
<evidence type="ECO:0000256" key="3">
    <source>
        <dbReference type="ARBA" id="ARBA00022723"/>
    </source>
</evidence>
<comment type="cofactor">
    <cofactor evidence="1">
        <name>FAD</name>
        <dbReference type="ChEBI" id="CHEBI:57692"/>
    </cofactor>
</comment>
<dbReference type="SUPFAM" id="SSF55103">
    <property type="entry name" value="FAD-linked oxidases, C-terminal domain"/>
    <property type="match status" value="1"/>
</dbReference>
<name>A0ABU1A0U4_9FLAO</name>
<keyword evidence="7" id="KW-0411">Iron-sulfur</keyword>
<dbReference type="InterPro" id="IPR016169">
    <property type="entry name" value="FAD-bd_PCMH_sub2"/>
</dbReference>
<evidence type="ECO:0000259" key="8">
    <source>
        <dbReference type="PROSITE" id="PS51387"/>
    </source>
</evidence>
<accession>A0ABU1A0U4</accession>
<reference evidence="9 10" key="1">
    <citation type="submission" date="2023-08" db="EMBL/GenBank/DDBJ databases">
        <title>Mesonia sp. MT50, isolated from deep-sea sediment of the Mariana Trench.</title>
        <authorList>
            <person name="Fu H."/>
        </authorList>
    </citation>
    <scope>NUCLEOTIDE SEQUENCE [LARGE SCALE GENOMIC DNA]</scope>
    <source>
        <strain evidence="9 10">MT50</strain>
    </source>
</reference>
<evidence type="ECO:0000256" key="5">
    <source>
        <dbReference type="ARBA" id="ARBA00023002"/>
    </source>
</evidence>
<dbReference type="Gene3D" id="1.10.45.10">
    <property type="entry name" value="Vanillyl-alcohol Oxidase, Chain A, domain 4"/>
    <property type="match status" value="1"/>
</dbReference>
<dbReference type="InterPro" id="IPR016166">
    <property type="entry name" value="FAD-bd_PCMH"/>
</dbReference>
<dbReference type="InterPro" id="IPR006094">
    <property type="entry name" value="Oxid_FAD_bind_N"/>
</dbReference>
<dbReference type="Gene3D" id="1.10.1060.10">
    <property type="entry name" value="Alpha-helical ferredoxin"/>
    <property type="match status" value="1"/>
</dbReference>
<keyword evidence="5" id="KW-0560">Oxidoreductase</keyword>
<protein>
    <submittedName>
        <fullName evidence="9">FAD-linked oxidase C-terminal domain-containing protein</fullName>
    </submittedName>
</protein>
<dbReference type="InterPro" id="IPR017900">
    <property type="entry name" value="4Fe4S_Fe_S_CS"/>
</dbReference>
<dbReference type="InterPro" id="IPR004113">
    <property type="entry name" value="FAD-bd_oxidored_4_C"/>
</dbReference>
<dbReference type="Pfam" id="PF02913">
    <property type="entry name" value="FAD-oxidase_C"/>
    <property type="match status" value="1"/>
</dbReference>